<keyword evidence="13" id="KW-1185">Reference proteome</keyword>
<evidence type="ECO:0000256" key="10">
    <source>
        <dbReference type="SAM" id="MobiDB-lite"/>
    </source>
</evidence>
<keyword evidence="4 9" id="KW-0132">Cell division</keyword>
<sequence length="304" mass="33340">MWPLGRANAGARARYREESRRERRDPAPSRLSYKMERLRLTPGFRLGLRVGLPFVLAFTGVTVWLSDADRRAAIVQSYEEMRTSVEERPEFMVAMMSVEGASDPVAAAIRSMMPVDLPVSSFRLDLPAMRAAIEQIDAVANADLVIRKGGVLEVRVTERQPAILWRSATGLEMLDTTGHRVATLIDRAARPDLPVIAGQGADDHVAEALTIFAATGPLGPRVRGLVWIGERRWDVVLDRGQRILLPEDAPVPALQRVIALDSAQDMMGRDLTVVDMRNTARPTVRLGAGASEFLTSQVTGVSAP</sequence>
<keyword evidence="7 9" id="KW-0472">Membrane</keyword>
<evidence type="ECO:0000256" key="8">
    <source>
        <dbReference type="ARBA" id="ARBA00023306"/>
    </source>
</evidence>
<dbReference type="PANTHER" id="PTHR35851">
    <property type="entry name" value="CELL DIVISION PROTEIN FTSQ"/>
    <property type="match status" value="1"/>
</dbReference>
<comment type="caution">
    <text evidence="12">The sequence shown here is derived from an EMBL/GenBank/DDBJ whole genome shotgun (WGS) entry which is preliminary data.</text>
</comment>
<dbReference type="OrthoDB" id="9783091at2"/>
<dbReference type="Proteomes" id="UP000238338">
    <property type="component" value="Unassembled WGS sequence"/>
</dbReference>
<dbReference type="GO" id="GO:0032153">
    <property type="term" value="C:cell division site"/>
    <property type="evidence" value="ECO:0007669"/>
    <property type="project" value="UniProtKB-UniRule"/>
</dbReference>
<comment type="similarity">
    <text evidence="9">Belongs to the FtsQ/DivIB family. FtsQ subfamily.</text>
</comment>
<organism evidence="12 13">
    <name type="scientific">Albidovulum denitrificans</name>
    <dbReference type="NCBI Taxonomy" id="404881"/>
    <lineage>
        <taxon>Bacteria</taxon>
        <taxon>Pseudomonadati</taxon>
        <taxon>Pseudomonadota</taxon>
        <taxon>Alphaproteobacteria</taxon>
        <taxon>Rhodobacterales</taxon>
        <taxon>Paracoccaceae</taxon>
        <taxon>Albidovulum</taxon>
    </lineage>
</organism>
<evidence type="ECO:0000259" key="11">
    <source>
        <dbReference type="PROSITE" id="PS51779"/>
    </source>
</evidence>
<dbReference type="PROSITE" id="PS51779">
    <property type="entry name" value="POTRA"/>
    <property type="match status" value="1"/>
</dbReference>
<keyword evidence="6 9" id="KW-1133">Transmembrane helix</keyword>
<evidence type="ECO:0000256" key="2">
    <source>
        <dbReference type="ARBA" id="ARBA00022475"/>
    </source>
</evidence>
<dbReference type="GO" id="GO:0043093">
    <property type="term" value="P:FtsZ-dependent cytokinesis"/>
    <property type="evidence" value="ECO:0007669"/>
    <property type="project" value="UniProtKB-UniRule"/>
</dbReference>
<feature type="compositionally biased region" description="Basic and acidic residues" evidence="10">
    <location>
        <begin position="14"/>
        <end position="28"/>
    </location>
</feature>
<evidence type="ECO:0000256" key="7">
    <source>
        <dbReference type="ARBA" id="ARBA00023136"/>
    </source>
</evidence>
<dbReference type="InterPro" id="IPR026579">
    <property type="entry name" value="FtsQ"/>
</dbReference>
<keyword evidence="3 9" id="KW-0997">Cell inner membrane</keyword>
<dbReference type="GO" id="GO:0090529">
    <property type="term" value="P:cell septum assembly"/>
    <property type="evidence" value="ECO:0007669"/>
    <property type="project" value="InterPro"/>
</dbReference>
<dbReference type="RefSeq" id="WP_105513307.1">
    <property type="nucleotide sequence ID" value="NZ_PVEP01000001.1"/>
</dbReference>
<dbReference type="HAMAP" id="MF_00911">
    <property type="entry name" value="FtsQ_subfam"/>
    <property type="match status" value="1"/>
</dbReference>
<protein>
    <recommendedName>
        <fullName evidence="9">Cell division protein FtsQ</fullName>
    </recommendedName>
</protein>
<feature type="domain" description="POTRA" evidence="11">
    <location>
        <begin position="91"/>
        <end position="159"/>
    </location>
</feature>
<feature type="region of interest" description="Disordered" evidence="10">
    <location>
        <begin position="1"/>
        <end position="28"/>
    </location>
</feature>
<evidence type="ECO:0000256" key="9">
    <source>
        <dbReference type="HAMAP-Rule" id="MF_00911"/>
    </source>
</evidence>
<evidence type="ECO:0000256" key="1">
    <source>
        <dbReference type="ARBA" id="ARBA00004370"/>
    </source>
</evidence>
<evidence type="ECO:0000313" key="13">
    <source>
        <dbReference type="Proteomes" id="UP000238338"/>
    </source>
</evidence>
<comment type="function">
    <text evidence="9">Essential cell division protein.</text>
</comment>
<dbReference type="GO" id="GO:0005886">
    <property type="term" value="C:plasma membrane"/>
    <property type="evidence" value="ECO:0007669"/>
    <property type="project" value="UniProtKB-SubCell"/>
</dbReference>
<evidence type="ECO:0000256" key="6">
    <source>
        <dbReference type="ARBA" id="ARBA00022989"/>
    </source>
</evidence>
<dbReference type="Gene3D" id="3.40.50.11690">
    <property type="entry name" value="Cell division protein FtsQ/DivIB"/>
    <property type="match status" value="1"/>
</dbReference>
<gene>
    <name evidence="9" type="primary">ftsQ</name>
    <name evidence="12" type="ORF">LX70_00931</name>
</gene>
<keyword evidence="2 9" id="KW-1003">Cell membrane</keyword>
<dbReference type="InterPro" id="IPR005548">
    <property type="entry name" value="Cell_div_FtsQ/DivIB_C"/>
</dbReference>
<feature type="compositionally biased region" description="Low complexity" evidence="10">
    <location>
        <begin position="1"/>
        <end position="12"/>
    </location>
</feature>
<dbReference type="EMBL" id="PVEP01000001">
    <property type="protein sequence ID" value="PQV59108.1"/>
    <property type="molecule type" value="Genomic_DNA"/>
</dbReference>
<evidence type="ECO:0000256" key="5">
    <source>
        <dbReference type="ARBA" id="ARBA00022692"/>
    </source>
</evidence>
<evidence type="ECO:0000313" key="12">
    <source>
        <dbReference type="EMBL" id="PQV59108.1"/>
    </source>
</evidence>
<dbReference type="AlphaFoldDB" id="A0A2S8SEJ7"/>
<evidence type="ECO:0000256" key="4">
    <source>
        <dbReference type="ARBA" id="ARBA00022618"/>
    </source>
</evidence>
<dbReference type="Pfam" id="PF03799">
    <property type="entry name" value="FtsQ_DivIB_C"/>
    <property type="match status" value="1"/>
</dbReference>
<reference evidence="12 13" key="1">
    <citation type="submission" date="2018-02" db="EMBL/GenBank/DDBJ databases">
        <title>Genomic Encyclopedia of Archaeal and Bacterial Type Strains, Phase II (KMG-II): from individual species to whole genera.</title>
        <authorList>
            <person name="Goeker M."/>
        </authorList>
    </citation>
    <scope>NUCLEOTIDE SEQUENCE [LARGE SCALE GENOMIC DNA]</scope>
    <source>
        <strain evidence="12 13">DSM 18921</strain>
    </source>
</reference>
<name>A0A2S8SEJ7_9RHOB</name>
<comment type="subcellular location">
    <subcellularLocation>
        <location evidence="9">Cell inner membrane</location>
        <topology evidence="9">Single-pass type II membrane protein</topology>
    </subcellularLocation>
    <subcellularLocation>
        <location evidence="1">Membrane</location>
    </subcellularLocation>
    <text evidence="9">Localizes to the division septum.</text>
</comment>
<evidence type="ECO:0000256" key="3">
    <source>
        <dbReference type="ARBA" id="ARBA00022519"/>
    </source>
</evidence>
<keyword evidence="5 9" id="KW-0812">Transmembrane</keyword>
<proteinExistence type="inferred from homology"/>
<accession>A0A2S8SEJ7</accession>
<dbReference type="InterPro" id="IPR045335">
    <property type="entry name" value="FtsQ_C_sf"/>
</dbReference>
<dbReference type="PANTHER" id="PTHR35851:SF1">
    <property type="entry name" value="CELL DIVISION PROTEIN FTSQ"/>
    <property type="match status" value="1"/>
</dbReference>
<dbReference type="InterPro" id="IPR034746">
    <property type="entry name" value="POTRA"/>
</dbReference>
<keyword evidence="8 9" id="KW-0131">Cell cycle</keyword>